<dbReference type="Gramene" id="MELO3C022545.2.1">
    <property type="protein sequence ID" value="MELO3C022545.2.1"/>
    <property type="gene ID" value="MELO3C022545.2"/>
</dbReference>
<sequence>MPTRRSRLKIRRMKSKERRTKKSGTVNDEQRYASTKEMLIERRRYSGTNEEDVKEMRC</sequence>
<name>A0A9I9DRP1_CUCME</name>
<dbReference type="EnsemblPlants" id="MELO3C022545.2.1">
    <property type="protein sequence ID" value="MELO3C022545.2.1"/>
    <property type="gene ID" value="MELO3C022545.2"/>
</dbReference>
<proteinExistence type="predicted"/>
<evidence type="ECO:0000313" key="2">
    <source>
        <dbReference type="EnsemblPlants" id="MELO3C022545.2.1"/>
    </source>
</evidence>
<reference evidence="2" key="1">
    <citation type="submission" date="2023-03" db="UniProtKB">
        <authorList>
            <consortium name="EnsemblPlants"/>
        </authorList>
    </citation>
    <scope>IDENTIFICATION</scope>
</reference>
<dbReference type="AlphaFoldDB" id="A0A9I9DRP1"/>
<feature type="region of interest" description="Disordered" evidence="1">
    <location>
        <begin position="1"/>
        <end position="26"/>
    </location>
</feature>
<protein>
    <submittedName>
        <fullName evidence="2">Uncharacterized protein</fullName>
    </submittedName>
</protein>
<evidence type="ECO:0000256" key="1">
    <source>
        <dbReference type="SAM" id="MobiDB-lite"/>
    </source>
</evidence>
<organism evidence="2">
    <name type="scientific">Cucumis melo</name>
    <name type="common">Muskmelon</name>
    <dbReference type="NCBI Taxonomy" id="3656"/>
    <lineage>
        <taxon>Eukaryota</taxon>
        <taxon>Viridiplantae</taxon>
        <taxon>Streptophyta</taxon>
        <taxon>Embryophyta</taxon>
        <taxon>Tracheophyta</taxon>
        <taxon>Spermatophyta</taxon>
        <taxon>Magnoliopsida</taxon>
        <taxon>eudicotyledons</taxon>
        <taxon>Gunneridae</taxon>
        <taxon>Pentapetalae</taxon>
        <taxon>rosids</taxon>
        <taxon>fabids</taxon>
        <taxon>Cucurbitales</taxon>
        <taxon>Cucurbitaceae</taxon>
        <taxon>Benincaseae</taxon>
        <taxon>Cucumis</taxon>
    </lineage>
</organism>
<accession>A0A9I9DRP1</accession>
<feature type="compositionally biased region" description="Basic residues" evidence="1">
    <location>
        <begin position="1"/>
        <end position="22"/>
    </location>
</feature>